<comment type="caution">
    <text evidence="1">The sequence shown here is derived from an EMBL/GenBank/DDBJ whole genome shotgun (WGS) entry which is preliminary data.</text>
</comment>
<organism evidence="1 2">
    <name type="scientific">Chaetomium fimeti</name>
    <dbReference type="NCBI Taxonomy" id="1854472"/>
    <lineage>
        <taxon>Eukaryota</taxon>
        <taxon>Fungi</taxon>
        <taxon>Dikarya</taxon>
        <taxon>Ascomycota</taxon>
        <taxon>Pezizomycotina</taxon>
        <taxon>Sordariomycetes</taxon>
        <taxon>Sordariomycetidae</taxon>
        <taxon>Sordariales</taxon>
        <taxon>Chaetomiaceae</taxon>
        <taxon>Chaetomium</taxon>
    </lineage>
</organism>
<evidence type="ECO:0000313" key="1">
    <source>
        <dbReference type="EMBL" id="KAK3298272.1"/>
    </source>
</evidence>
<reference evidence="1" key="1">
    <citation type="journal article" date="2023" name="Mol. Phylogenet. Evol.">
        <title>Genome-scale phylogeny and comparative genomics of the fungal order Sordariales.</title>
        <authorList>
            <person name="Hensen N."/>
            <person name="Bonometti L."/>
            <person name="Westerberg I."/>
            <person name="Brannstrom I.O."/>
            <person name="Guillou S."/>
            <person name="Cros-Aarteil S."/>
            <person name="Calhoun S."/>
            <person name="Haridas S."/>
            <person name="Kuo A."/>
            <person name="Mondo S."/>
            <person name="Pangilinan J."/>
            <person name="Riley R."/>
            <person name="LaButti K."/>
            <person name="Andreopoulos B."/>
            <person name="Lipzen A."/>
            <person name="Chen C."/>
            <person name="Yan M."/>
            <person name="Daum C."/>
            <person name="Ng V."/>
            <person name="Clum A."/>
            <person name="Steindorff A."/>
            <person name="Ohm R.A."/>
            <person name="Martin F."/>
            <person name="Silar P."/>
            <person name="Natvig D.O."/>
            <person name="Lalanne C."/>
            <person name="Gautier V."/>
            <person name="Ament-Velasquez S.L."/>
            <person name="Kruys A."/>
            <person name="Hutchinson M.I."/>
            <person name="Powell A.J."/>
            <person name="Barry K."/>
            <person name="Miller A.N."/>
            <person name="Grigoriev I.V."/>
            <person name="Debuchy R."/>
            <person name="Gladieux P."/>
            <person name="Hiltunen Thoren M."/>
            <person name="Johannesson H."/>
        </authorList>
    </citation>
    <scope>NUCLEOTIDE SEQUENCE</scope>
    <source>
        <strain evidence="1">CBS 168.71</strain>
    </source>
</reference>
<proteinExistence type="predicted"/>
<dbReference type="RefSeq" id="XP_062661786.1">
    <property type="nucleotide sequence ID" value="XM_062803015.1"/>
</dbReference>
<name>A0AAE0HL90_9PEZI</name>
<dbReference type="GeneID" id="87839963"/>
<sequence length="78" mass="8643">MRPTNPINVLPFQPCSVMLSLLWNILGMRAMVFSLVCSTMPDNLIFPPFHTRIWNVLPNRAPPGGLAHRHLGGPARGV</sequence>
<dbReference type="AlphaFoldDB" id="A0AAE0HL90"/>
<accession>A0AAE0HL90</accession>
<dbReference type="Proteomes" id="UP001278766">
    <property type="component" value="Unassembled WGS sequence"/>
</dbReference>
<dbReference type="EMBL" id="JAUEPN010000002">
    <property type="protein sequence ID" value="KAK3298272.1"/>
    <property type="molecule type" value="Genomic_DNA"/>
</dbReference>
<keyword evidence="2" id="KW-1185">Reference proteome</keyword>
<feature type="non-terminal residue" evidence="1">
    <location>
        <position position="78"/>
    </location>
</feature>
<protein>
    <submittedName>
        <fullName evidence="1">Uncharacterized protein</fullName>
    </submittedName>
</protein>
<evidence type="ECO:0000313" key="2">
    <source>
        <dbReference type="Proteomes" id="UP001278766"/>
    </source>
</evidence>
<gene>
    <name evidence="1" type="ORF">B0H64DRAFT_384618</name>
</gene>
<reference evidence="1" key="2">
    <citation type="submission" date="2023-06" db="EMBL/GenBank/DDBJ databases">
        <authorList>
            <consortium name="Lawrence Berkeley National Laboratory"/>
            <person name="Haridas S."/>
            <person name="Hensen N."/>
            <person name="Bonometti L."/>
            <person name="Westerberg I."/>
            <person name="Brannstrom I.O."/>
            <person name="Guillou S."/>
            <person name="Cros-Aarteil S."/>
            <person name="Calhoun S."/>
            <person name="Kuo A."/>
            <person name="Mondo S."/>
            <person name="Pangilinan J."/>
            <person name="Riley R."/>
            <person name="Labutti K."/>
            <person name="Andreopoulos B."/>
            <person name="Lipzen A."/>
            <person name="Chen C."/>
            <person name="Yanf M."/>
            <person name="Daum C."/>
            <person name="Ng V."/>
            <person name="Clum A."/>
            <person name="Steindorff A."/>
            <person name="Ohm R."/>
            <person name="Martin F."/>
            <person name="Silar P."/>
            <person name="Natvig D."/>
            <person name="Lalanne C."/>
            <person name="Gautier V."/>
            <person name="Ament-Velasquez S.L."/>
            <person name="Kruys A."/>
            <person name="Hutchinson M.I."/>
            <person name="Powell A.J."/>
            <person name="Barry K."/>
            <person name="Miller A.N."/>
            <person name="Grigoriev I.V."/>
            <person name="Debuchy R."/>
            <person name="Gladieux P."/>
            <person name="Thoren M.H."/>
            <person name="Johannesson H."/>
        </authorList>
    </citation>
    <scope>NUCLEOTIDE SEQUENCE</scope>
    <source>
        <strain evidence="1">CBS 168.71</strain>
    </source>
</reference>